<reference evidence="2" key="3">
    <citation type="submission" date="2021-05" db="UniProtKB">
        <authorList>
            <consortium name="EnsemblPlants"/>
        </authorList>
    </citation>
    <scope>IDENTIFICATION</scope>
    <source>
        <strain evidence="2">cv. B73</strain>
    </source>
</reference>
<organism evidence="2 3">
    <name type="scientific">Zea mays</name>
    <name type="common">Maize</name>
    <dbReference type="NCBI Taxonomy" id="4577"/>
    <lineage>
        <taxon>Eukaryota</taxon>
        <taxon>Viridiplantae</taxon>
        <taxon>Streptophyta</taxon>
        <taxon>Embryophyta</taxon>
        <taxon>Tracheophyta</taxon>
        <taxon>Spermatophyta</taxon>
        <taxon>Magnoliopsida</taxon>
        <taxon>Liliopsida</taxon>
        <taxon>Poales</taxon>
        <taxon>Poaceae</taxon>
        <taxon>PACMAD clade</taxon>
        <taxon>Panicoideae</taxon>
        <taxon>Andropogonodae</taxon>
        <taxon>Andropogoneae</taxon>
        <taxon>Tripsacinae</taxon>
        <taxon>Zea</taxon>
    </lineage>
</organism>
<dbReference type="InParanoid" id="A0A804RG55"/>
<keyword evidence="3" id="KW-1185">Reference proteome</keyword>
<proteinExistence type="predicted"/>
<accession>A0A804RG55</accession>
<evidence type="ECO:0000256" key="1">
    <source>
        <dbReference type="ARBA" id="ARBA00013081"/>
    </source>
</evidence>
<dbReference type="Gene3D" id="3.60.40.10">
    <property type="entry name" value="PPM-type phosphatase domain"/>
    <property type="match status" value="1"/>
</dbReference>
<evidence type="ECO:0000313" key="3">
    <source>
        <dbReference type="Proteomes" id="UP000007305"/>
    </source>
</evidence>
<protein>
    <recommendedName>
        <fullName evidence="1">protein-serine/threonine phosphatase</fullName>
        <ecNumber evidence="1">3.1.3.16</ecNumber>
    </recommendedName>
</protein>
<dbReference type="Proteomes" id="UP000007305">
    <property type="component" value="Chromosome 10"/>
</dbReference>
<reference evidence="3" key="1">
    <citation type="journal article" date="2009" name="Science">
        <title>The B73 maize genome: complexity, diversity, and dynamics.</title>
        <authorList>
            <person name="Schnable P.S."/>
            <person name="Ware D."/>
            <person name="Fulton R.S."/>
            <person name="Stein J.C."/>
            <person name="Wei F."/>
            <person name="Pasternak S."/>
            <person name="Liang C."/>
            <person name="Zhang J."/>
            <person name="Fulton L."/>
            <person name="Graves T.A."/>
            <person name="Minx P."/>
            <person name="Reily A.D."/>
            <person name="Courtney L."/>
            <person name="Kruchowski S.S."/>
            <person name="Tomlinson C."/>
            <person name="Strong C."/>
            <person name="Delehaunty K."/>
            <person name="Fronick C."/>
            <person name="Courtney B."/>
            <person name="Rock S.M."/>
            <person name="Belter E."/>
            <person name="Du F."/>
            <person name="Kim K."/>
            <person name="Abbott R.M."/>
            <person name="Cotton M."/>
            <person name="Levy A."/>
            <person name="Marchetto P."/>
            <person name="Ochoa K."/>
            <person name="Jackson S.M."/>
            <person name="Gillam B."/>
            <person name="Chen W."/>
            <person name="Yan L."/>
            <person name="Higginbotham J."/>
            <person name="Cardenas M."/>
            <person name="Waligorski J."/>
            <person name="Applebaum E."/>
            <person name="Phelps L."/>
            <person name="Falcone J."/>
            <person name="Kanchi K."/>
            <person name="Thane T."/>
            <person name="Scimone A."/>
            <person name="Thane N."/>
            <person name="Henke J."/>
            <person name="Wang T."/>
            <person name="Ruppert J."/>
            <person name="Shah N."/>
            <person name="Rotter K."/>
            <person name="Hodges J."/>
            <person name="Ingenthron E."/>
            <person name="Cordes M."/>
            <person name="Kohlberg S."/>
            <person name="Sgro J."/>
            <person name="Delgado B."/>
            <person name="Mead K."/>
            <person name="Chinwalla A."/>
            <person name="Leonard S."/>
            <person name="Crouse K."/>
            <person name="Collura K."/>
            <person name="Kudrna D."/>
            <person name="Currie J."/>
            <person name="He R."/>
            <person name="Angelova A."/>
            <person name="Rajasekar S."/>
            <person name="Mueller T."/>
            <person name="Lomeli R."/>
            <person name="Scara G."/>
            <person name="Ko A."/>
            <person name="Delaney K."/>
            <person name="Wissotski M."/>
            <person name="Lopez G."/>
            <person name="Campos D."/>
            <person name="Braidotti M."/>
            <person name="Ashley E."/>
            <person name="Golser W."/>
            <person name="Kim H."/>
            <person name="Lee S."/>
            <person name="Lin J."/>
            <person name="Dujmic Z."/>
            <person name="Kim W."/>
            <person name="Talag J."/>
            <person name="Zuccolo A."/>
            <person name="Fan C."/>
            <person name="Sebastian A."/>
            <person name="Kramer M."/>
            <person name="Spiegel L."/>
            <person name="Nascimento L."/>
            <person name="Zutavern T."/>
            <person name="Miller B."/>
            <person name="Ambroise C."/>
            <person name="Muller S."/>
            <person name="Spooner W."/>
            <person name="Narechania A."/>
            <person name="Ren L."/>
            <person name="Wei S."/>
            <person name="Kumari S."/>
            <person name="Faga B."/>
            <person name="Levy M.J."/>
            <person name="McMahan L."/>
            <person name="Van Buren P."/>
            <person name="Vaughn M.W."/>
            <person name="Ying K."/>
            <person name="Yeh C.-T."/>
            <person name="Emrich S.J."/>
            <person name="Jia Y."/>
            <person name="Kalyanaraman A."/>
            <person name="Hsia A.-P."/>
            <person name="Barbazuk W.B."/>
            <person name="Baucom R.S."/>
            <person name="Brutnell T.P."/>
            <person name="Carpita N.C."/>
            <person name="Chaparro C."/>
            <person name="Chia J.-M."/>
            <person name="Deragon J.-M."/>
            <person name="Estill J.C."/>
            <person name="Fu Y."/>
            <person name="Jeddeloh J.A."/>
            <person name="Han Y."/>
            <person name="Lee H."/>
            <person name="Li P."/>
            <person name="Lisch D.R."/>
            <person name="Liu S."/>
            <person name="Liu Z."/>
            <person name="Nagel D.H."/>
            <person name="McCann M.C."/>
            <person name="SanMiguel P."/>
            <person name="Myers A.M."/>
            <person name="Nettleton D."/>
            <person name="Nguyen J."/>
            <person name="Penning B.W."/>
            <person name="Ponnala L."/>
            <person name="Schneider K.L."/>
            <person name="Schwartz D.C."/>
            <person name="Sharma A."/>
            <person name="Soderlund C."/>
            <person name="Springer N.M."/>
            <person name="Sun Q."/>
            <person name="Wang H."/>
            <person name="Waterman M."/>
            <person name="Westerman R."/>
            <person name="Wolfgruber T.K."/>
            <person name="Yang L."/>
            <person name="Yu Y."/>
            <person name="Zhang L."/>
            <person name="Zhou S."/>
            <person name="Zhu Q."/>
            <person name="Bennetzen J.L."/>
            <person name="Dawe R.K."/>
            <person name="Jiang J."/>
            <person name="Jiang N."/>
            <person name="Presting G.G."/>
            <person name="Wessler S.R."/>
            <person name="Aluru S."/>
            <person name="Martienssen R.A."/>
            <person name="Clifton S.W."/>
            <person name="McCombie W.R."/>
            <person name="Wing R.A."/>
            <person name="Wilson R.K."/>
        </authorList>
    </citation>
    <scope>NUCLEOTIDE SEQUENCE [LARGE SCALE GENOMIC DNA]</scope>
    <source>
        <strain evidence="3">cv. B73</strain>
    </source>
</reference>
<dbReference type="GO" id="GO:0004722">
    <property type="term" value="F:protein serine/threonine phosphatase activity"/>
    <property type="evidence" value="ECO:0007669"/>
    <property type="project" value="UniProtKB-EC"/>
</dbReference>
<sequence>MFIELQKDLTGDKNATAVGDGSTTTVKIIRDVALKCCGDTARLIGGHQTIAVALPARKDLTGDKNAIADGDGSAATVKIIHDVALKCCGGTARLIGGHRTIAVALPAREALALASLIDDEKKLGDCQFDLLKQSYMVACATVFGKLRRSRRLDAVHSGCTALSIVKQGDLMVVADANDSRVILGTAPDDGAITSSSSSST</sequence>
<dbReference type="Gramene" id="Zm00001eb409810_T001">
    <property type="protein sequence ID" value="Zm00001eb409810_P001"/>
    <property type="gene ID" value="Zm00001eb409810"/>
</dbReference>
<reference evidence="2" key="2">
    <citation type="submission" date="2019-07" db="EMBL/GenBank/DDBJ databases">
        <authorList>
            <person name="Seetharam A."/>
            <person name="Woodhouse M."/>
            <person name="Cannon E."/>
        </authorList>
    </citation>
    <scope>NUCLEOTIDE SEQUENCE [LARGE SCALE GENOMIC DNA]</scope>
    <source>
        <strain evidence="2">cv. B73</strain>
    </source>
</reference>
<dbReference type="EnsemblPlants" id="Zm00001eb409810_T001">
    <property type="protein sequence ID" value="Zm00001eb409810_P001"/>
    <property type="gene ID" value="Zm00001eb409810"/>
</dbReference>
<name>A0A804RG55_MAIZE</name>
<dbReference type="EC" id="3.1.3.16" evidence="1"/>
<dbReference type="SUPFAM" id="SSF81606">
    <property type="entry name" value="PP2C-like"/>
    <property type="match status" value="1"/>
</dbReference>
<dbReference type="AlphaFoldDB" id="A0A804RG55"/>
<dbReference type="InterPro" id="IPR036457">
    <property type="entry name" value="PPM-type-like_dom_sf"/>
</dbReference>
<evidence type="ECO:0000313" key="2">
    <source>
        <dbReference type="EnsemblPlants" id="Zm00001eb409810_P001"/>
    </source>
</evidence>